<dbReference type="GO" id="GO:0005506">
    <property type="term" value="F:iron ion binding"/>
    <property type="evidence" value="ECO:0007669"/>
    <property type="project" value="InterPro"/>
</dbReference>
<keyword evidence="8" id="KW-1133">Transmembrane helix</keyword>
<name>A0A9P8N8T3_9HYPO</name>
<dbReference type="CDD" id="cd11058">
    <property type="entry name" value="CYP60B-like"/>
    <property type="match status" value="1"/>
</dbReference>
<gene>
    <name evidence="13" type="ORF">HRG_01471</name>
</gene>
<evidence type="ECO:0000256" key="1">
    <source>
        <dbReference type="ARBA" id="ARBA00001971"/>
    </source>
</evidence>
<accession>A0A9P8N8T3</accession>
<dbReference type="RefSeq" id="XP_044726342.1">
    <property type="nucleotide sequence ID" value="XM_044859942.1"/>
</dbReference>
<keyword evidence="7" id="KW-0521">NADP</keyword>
<keyword evidence="10" id="KW-0408">Iron</keyword>
<evidence type="ECO:0000256" key="7">
    <source>
        <dbReference type="ARBA" id="ARBA00022857"/>
    </source>
</evidence>
<comment type="cofactor">
    <cofactor evidence="1">
        <name>heme</name>
        <dbReference type="ChEBI" id="CHEBI:30413"/>
    </cofactor>
</comment>
<dbReference type="Gene3D" id="3.40.50.720">
    <property type="entry name" value="NAD(P)-binding Rossmann-like Domain"/>
    <property type="match status" value="1"/>
</dbReference>
<dbReference type="InterPro" id="IPR002347">
    <property type="entry name" value="SDR_fam"/>
</dbReference>
<proteinExistence type="inferred from homology"/>
<evidence type="ECO:0000256" key="11">
    <source>
        <dbReference type="ARBA" id="ARBA00023033"/>
    </source>
</evidence>
<dbReference type="OrthoDB" id="1470350at2759"/>
<evidence type="ECO:0000256" key="12">
    <source>
        <dbReference type="ARBA" id="ARBA00023136"/>
    </source>
</evidence>
<sequence>MTALHLTSADIPDLRGKVVVLTGGASGIGLAAARIFASKGATVHVLDRVPIDYQFDIFEVPGYELGSQPNELGPFSEVSVIFHKCNVVDWKELRSVFEKVGGVDIVVANAGISEEADFFSDVYDSEGNLQEPAYEVIDVNLKAVLNVTKLALNKFAKQKPGGSIVITASATAYSPEQSLPVYSASKAALVGLIRALRPSMKKFGATINGVAPAATISKLLPKNLAAPIIQAGSPVSKRQVEAYGKDDPNEVRSLGRWNGRVILTLGDCWTELEEPIAALRLQWFGEYNTEKTAFQQVLTDMSHWVRIRRLNSWVLLLEPEETTIIDFHIQLVLYGLATILYNLYFHPLAAFPGPWLGRSSLLWRFIHTSTGRVHVAIEQQHRKFGPIVRVSPNELSFGSVESWKAIYGFKKLCIGSERDPSKHGNMRKMLSAAFSQKSLLDQEKIVSDKIDQFVEIIGVKGSAESDGINLTKWYEMVSFDILGEMAFGESFYSLEAGKPHFWSDLVEEHLYFITLLDNLSRIGALAKAARFLIPSNLLVRNKNSQYSRAKVERILAMKTTRKDFISLLAQKVRCGEVDKEEMTAHVSTLAIAGGETVSTFLAATTSFLLKNPATLKRVTDEIRGSFQSYEDITAQAAQTLRYLQSVINEGLRLYPPGSQGFPRISPGFQIHGQHIPQGAEIYTSAWTVTHDPKHFLEPMEFKPERWMDKNSSDVKEASQPFSLGPRGCLGRNFAYMEVNLLLAKMLWTYDLDLVNDKVDFIKDGQVFVMWWKPELRVRFRRRSSISNDREM</sequence>
<dbReference type="Pfam" id="PF00106">
    <property type="entry name" value="adh_short"/>
    <property type="match status" value="1"/>
</dbReference>
<evidence type="ECO:0000256" key="4">
    <source>
        <dbReference type="ARBA" id="ARBA00022617"/>
    </source>
</evidence>
<keyword evidence="14" id="KW-1185">Reference proteome</keyword>
<protein>
    <submittedName>
        <fullName evidence="13">Cytochrome p450 domain-containing protein</fullName>
    </submittedName>
</protein>
<dbReference type="InterPro" id="IPR036291">
    <property type="entry name" value="NAD(P)-bd_dom_sf"/>
</dbReference>
<evidence type="ECO:0000313" key="14">
    <source>
        <dbReference type="Proteomes" id="UP000824596"/>
    </source>
</evidence>
<dbReference type="FunFam" id="1.10.630.10:FF:000158">
    <property type="entry name" value="Cytochrome P450, putative (Eurofung)"/>
    <property type="match status" value="1"/>
</dbReference>
<dbReference type="SUPFAM" id="SSF48264">
    <property type="entry name" value="Cytochrome P450"/>
    <property type="match status" value="1"/>
</dbReference>
<dbReference type="SUPFAM" id="SSF51735">
    <property type="entry name" value="NAD(P)-binding Rossmann-fold domains"/>
    <property type="match status" value="1"/>
</dbReference>
<dbReference type="GO" id="GO:0020037">
    <property type="term" value="F:heme binding"/>
    <property type="evidence" value="ECO:0007669"/>
    <property type="project" value="InterPro"/>
</dbReference>
<evidence type="ECO:0000256" key="10">
    <source>
        <dbReference type="ARBA" id="ARBA00023004"/>
    </source>
</evidence>
<comment type="subcellular location">
    <subcellularLocation>
        <location evidence="2">Membrane</location>
    </subcellularLocation>
</comment>
<dbReference type="PROSITE" id="PS00061">
    <property type="entry name" value="ADH_SHORT"/>
    <property type="match status" value="1"/>
</dbReference>
<evidence type="ECO:0000256" key="6">
    <source>
        <dbReference type="ARBA" id="ARBA00022723"/>
    </source>
</evidence>
<comment type="similarity">
    <text evidence="3">Belongs to the cytochrome P450 family.</text>
</comment>
<dbReference type="InterPro" id="IPR050121">
    <property type="entry name" value="Cytochrome_P450_monoxygenase"/>
</dbReference>
<dbReference type="InterPro" id="IPR020904">
    <property type="entry name" value="Sc_DH/Rdtase_CS"/>
</dbReference>
<keyword evidence="11" id="KW-0503">Monooxygenase</keyword>
<dbReference type="GO" id="GO:0016705">
    <property type="term" value="F:oxidoreductase activity, acting on paired donors, with incorporation or reduction of molecular oxygen"/>
    <property type="evidence" value="ECO:0007669"/>
    <property type="project" value="InterPro"/>
</dbReference>
<keyword evidence="4" id="KW-0349">Heme</keyword>
<dbReference type="InterPro" id="IPR036396">
    <property type="entry name" value="Cyt_P450_sf"/>
</dbReference>
<reference evidence="13" key="1">
    <citation type="submission" date="2021-09" db="EMBL/GenBank/DDBJ databases">
        <title>A high-quality genome of the endoparasitic fungus Hirsutella rhossiliensis with a comparison of Hirsutella genomes reveals transposable elements contributing to genome size variation.</title>
        <authorList>
            <person name="Lin R."/>
            <person name="Jiao Y."/>
            <person name="Sun X."/>
            <person name="Ling J."/>
            <person name="Xie B."/>
            <person name="Cheng X."/>
        </authorList>
    </citation>
    <scope>NUCLEOTIDE SEQUENCE</scope>
    <source>
        <strain evidence="13">HR02</strain>
    </source>
</reference>
<dbReference type="EMBL" id="JAIZPD010000001">
    <property type="protein sequence ID" value="KAH0968829.1"/>
    <property type="molecule type" value="Genomic_DNA"/>
</dbReference>
<dbReference type="GeneID" id="68350600"/>
<organism evidence="13 14">
    <name type="scientific">Hirsutella rhossiliensis</name>
    <dbReference type="NCBI Taxonomy" id="111463"/>
    <lineage>
        <taxon>Eukaryota</taxon>
        <taxon>Fungi</taxon>
        <taxon>Dikarya</taxon>
        <taxon>Ascomycota</taxon>
        <taxon>Pezizomycotina</taxon>
        <taxon>Sordariomycetes</taxon>
        <taxon>Hypocreomycetidae</taxon>
        <taxon>Hypocreales</taxon>
        <taxon>Ophiocordycipitaceae</taxon>
        <taxon>Hirsutella</taxon>
    </lineage>
</organism>
<evidence type="ECO:0000256" key="8">
    <source>
        <dbReference type="ARBA" id="ARBA00022989"/>
    </source>
</evidence>
<evidence type="ECO:0000313" key="13">
    <source>
        <dbReference type="EMBL" id="KAH0968829.1"/>
    </source>
</evidence>
<dbReference type="InterPro" id="IPR001128">
    <property type="entry name" value="Cyt_P450"/>
</dbReference>
<dbReference type="InterPro" id="IPR017972">
    <property type="entry name" value="Cyt_P450_CS"/>
</dbReference>
<evidence type="ECO:0000256" key="5">
    <source>
        <dbReference type="ARBA" id="ARBA00022692"/>
    </source>
</evidence>
<keyword evidence="6" id="KW-0479">Metal-binding</keyword>
<comment type="caution">
    <text evidence="13">The sequence shown here is derived from an EMBL/GenBank/DDBJ whole genome shotgun (WGS) entry which is preliminary data.</text>
</comment>
<evidence type="ECO:0000256" key="2">
    <source>
        <dbReference type="ARBA" id="ARBA00004370"/>
    </source>
</evidence>
<keyword evidence="9" id="KW-0560">Oxidoreductase</keyword>
<dbReference type="Gene3D" id="1.10.630.10">
    <property type="entry name" value="Cytochrome P450"/>
    <property type="match status" value="1"/>
</dbReference>
<dbReference type="GO" id="GO:0016020">
    <property type="term" value="C:membrane"/>
    <property type="evidence" value="ECO:0007669"/>
    <property type="project" value="UniProtKB-SubCell"/>
</dbReference>
<dbReference type="PANTHER" id="PTHR24305:SF210">
    <property type="entry name" value="CYTOCHROME P450 MONOOXYGENASE ASQL-RELATED"/>
    <property type="match status" value="1"/>
</dbReference>
<evidence type="ECO:0000256" key="9">
    <source>
        <dbReference type="ARBA" id="ARBA00023002"/>
    </source>
</evidence>
<dbReference type="PRINTS" id="PR00081">
    <property type="entry name" value="GDHRDH"/>
</dbReference>
<dbReference type="Proteomes" id="UP000824596">
    <property type="component" value="Unassembled WGS sequence"/>
</dbReference>
<dbReference type="PRINTS" id="PR00080">
    <property type="entry name" value="SDRFAMILY"/>
</dbReference>
<keyword evidence="5" id="KW-0812">Transmembrane</keyword>
<evidence type="ECO:0000256" key="3">
    <source>
        <dbReference type="ARBA" id="ARBA00010617"/>
    </source>
</evidence>
<dbReference type="PANTHER" id="PTHR24305">
    <property type="entry name" value="CYTOCHROME P450"/>
    <property type="match status" value="1"/>
</dbReference>
<dbReference type="AlphaFoldDB" id="A0A9P8N8T3"/>
<dbReference type="Pfam" id="PF00067">
    <property type="entry name" value="p450"/>
    <property type="match status" value="1"/>
</dbReference>
<dbReference type="PROSITE" id="PS00086">
    <property type="entry name" value="CYTOCHROME_P450"/>
    <property type="match status" value="1"/>
</dbReference>
<keyword evidence="12" id="KW-0472">Membrane</keyword>
<dbReference type="GO" id="GO:0004497">
    <property type="term" value="F:monooxygenase activity"/>
    <property type="evidence" value="ECO:0007669"/>
    <property type="project" value="UniProtKB-KW"/>
</dbReference>